<dbReference type="AlphaFoldDB" id="A0A2D1TZ39"/>
<evidence type="ECO:0000259" key="1">
    <source>
        <dbReference type="PROSITE" id="PS51464"/>
    </source>
</evidence>
<protein>
    <submittedName>
        <fullName evidence="2">Phosphosugar isomerase</fullName>
    </submittedName>
</protein>
<dbReference type="Gene3D" id="3.40.50.12570">
    <property type="match status" value="1"/>
</dbReference>
<feature type="domain" description="SIS" evidence="1">
    <location>
        <begin position="16"/>
        <end position="160"/>
    </location>
</feature>
<proteinExistence type="predicted"/>
<dbReference type="GO" id="GO:0006047">
    <property type="term" value="P:UDP-N-acetylglucosamine metabolic process"/>
    <property type="evidence" value="ECO:0007669"/>
    <property type="project" value="TreeGrafter"/>
</dbReference>
<dbReference type="GO" id="GO:0006487">
    <property type="term" value="P:protein N-linked glycosylation"/>
    <property type="evidence" value="ECO:0007669"/>
    <property type="project" value="TreeGrafter"/>
</dbReference>
<dbReference type="PANTHER" id="PTHR10937:SF14">
    <property type="entry name" value="FRUCTOSELYSINE 6-PHOSPHATE DEGLYCASE"/>
    <property type="match status" value="1"/>
</dbReference>
<dbReference type="KEGG" id="caer:CSV91_08815"/>
<dbReference type="InterPro" id="IPR035490">
    <property type="entry name" value="GlmS/FrlB_SIS"/>
</dbReference>
<dbReference type="CDD" id="cd05009">
    <property type="entry name" value="SIS_GlmS_GlmD_2"/>
    <property type="match status" value="1"/>
</dbReference>
<dbReference type="GO" id="GO:0004360">
    <property type="term" value="F:glutamine-fructose-6-phosphate transaminase (isomerizing) activity"/>
    <property type="evidence" value="ECO:0007669"/>
    <property type="project" value="TreeGrafter"/>
</dbReference>
<keyword evidence="2" id="KW-0413">Isomerase</keyword>
<dbReference type="Pfam" id="PF01380">
    <property type="entry name" value="SIS"/>
    <property type="match status" value="2"/>
</dbReference>
<dbReference type="CDD" id="cd05710">
    <property type="entry name" value="SIS_1"/>
    <property type="match status" value="1"/>
</dbReference>
<dbReference type="GO" id="GO:0097367">
    <property type="term" value="F:carbohydrate derivative binding"/>
    <property type="evidence" value="ECO:0007669"/>
    <property type="project" value="InterPro"/>
</dbReference>
<dbReference type="GO" id="GO:0006002">
    <property type="term" value="P:fructose 6-phosphate metabolic process"/>
    <property type="evidence" value="ECO:0007669"/>
    <property type="project" value="TreeGrafter"/>
</dbReference>
<dbReference type="EMBL" id="CP024160">
    <property type="protein sequence ID" value="ATP54622.1"/>
    <property type="molecule type" value="Genomic_DNA"/>
</dbReference>
<dbReference type="GO" id="GO:0016853">
    <property type="term" value="F:isomerase activity"/>
    <property type="evidence" value="ECO:0007669"/>
    <property type="project" value="UniProtKB-KW"/>
</dbReference>
<reference evidence="2 3" key="1">
    <citation type="submission" date="2017-10" db="EMBL/GenBank/DDBJ databases">
        <title>Complete genome sequence of Collinsella aerofaciens isolated from the gut of a healthy adult Indian.</title>
        <authorList>
            <person name="Bag S."/>
            <person name="Ghosh T.S."/>
            <person name="Das B."/>
        </authorList>
    </citation>
    <scope>NUCLEOTIDE SEQUENCE [LARGE SCALE GENOMIC DNA]</scope>
    <source>
        <strain evidence="3">indica</strain>
    </source>
</reference>
<sequence>MCQMYEIDLNLPKQIVADVLSNHEIHSVAFVGCGASMSDLYPAKYFLANNTDKLNVQIFTANEFNYDTPSWVNEHTFVITCSLGGSTPETVEANKTAKKHNCPVVSLTNKAGSALTVDADHVIVHGFHANYAAKCEKPGYAIALALEILQQTEGYDHYEDMITGLTNVFDLCESAAQHCKKLAKKFAEDFKDDKMIYFMASGASEKMAYSHAAFLFTEMQWIDAAAYNTGEYFHGPFEVSTEGKPYVFFMSDGATRPMDARALTFLERMGAKVALIDSKDYGLADAVPASVVTYFNPLLHLAVMREYGNQIAEARQHPLTMRRYMWKLSY</sequence>
<dbReference type="Proteomes" id="UP000225608">
    <property type="component" value="Chromosome"/>
</dbReference>
<organism evidence="2 3">
    <name type="scientific">Collinsella aerofaciens</name>
    <dbReference type="NCBI Taxonomy" id="74426"/>
    <lineage>
        <taxon>Bacteria</taxon>
        <taxon>Bacillati</taxon>
        <taxon>Actinomycetota</taxon>
        <taxon>Coriobacteriia</taxon>
        <taxon>Coriobacteriales</taxon>
        <taxon>Coriobacteriaceae</taxon>
        <taxon>Collinsella</taxon>
    </lineage>
</organism>
<accession>A0A2D1TZ39</accession>
<dbReference type="SUPFAM" id="SSF53697">
    <property type="entry name" value="SIS domain"/>
    <property type="match status" value="1"/>
</dbReference>
<dbReference type="PROSITE" id="PS51464">
    <property type="entry name" value="SIS"/>
    <property type="match status" value="1"/>
</dbReference>
<evidence type="ECO:0000313" key="2">
    <source>
        <dbReference type="EMBL" id="ATP54622.1"/>
    </source>
</evidence>
<dbReference type="InterPro" id="IPR046348">
    <property type="entry name" value="SIS_dom_sf"/>
</dbReference>
<name>A0A2D1TZ39_9ACTN</name>
<dbReference type="PANTHER" id="PTHR10937">
    <property type="entry name" value="GLUCOSAMINE--FRUCTOSE-6-PHOSPHATE AMINOTRANSFERASE, ISOMERIZING"/>
    <property type="match status" value="1"/>
</dbReference>
<evidence type="ECO:0000313" key="3">
    <source>
        <dbReference type="Proteomes" id="UP000225608"/>
    </source>
</evidence>
<dbReference type="Gene3D" id="3.40.50.10490">
    <property type="entry name" value="Glucose-6-phosphate isomerase like protein, domain 1"/>
    <property type="match status" value="1"/>
</dbReference>
<gene>
    <name evidence="2" type="ORF">CSV91_08815</name>
</gene>
<dbReference type="Gene3D" id="1.10.10.2240">
    <property type="match status" value="1"/>
</dbReference>
<dbReference type="InterPro" id="IPR035488">
    <property type="entry name" value="FrlB_SIS"/>
</dbReference>
<dbReference type="InterPro" id="IPR001347">
    <property type="entry name" value="SIS_dom"/>
</dbReference>